<dbReference type="EMBL" id="JADCTT010000008">
    <property type="protein sequence ID" value="KAF9749374.1"/>
    <property type="molecule type" value="Genomic_DNA"/>
</dbReference>
<evidence type="ECO:0000256" key="2">
    <source>
        <dbReference type="ARBA" id="ARBA00023242"/>
    </source>
</evidence>
<dbReference type="PANTHER" id="PTHR32075">
    <property type="entry name" value="ISWI CHROMATIN-REMODELING COMPLEX SUBUNIT YPL216W-RELATED"/>
    <property type="match status" value="1"/>
</dbReference>
<reference evidence="5" key="1">
    <citation type="submission" date="2020-10" db="EMBL/GenBank/DDBJ databases">
        <title>High-Quality Genome Resource of Clonostachys rosea strain S41 by Oxford Nanopore Long-Read Sequencing.</title>
        <authorList>
            <person name="Wang H."/>
        </authorList>
    </citation>
    <scope>NUCLEOTIDE SEQUENCE</scope>
    <source>
        <strain evidence="5">S41</strain>
    </source>
</reference>
<evidence type="ECO:0000259" key="4">
    <source>
        <dbReference type="PROSITE" id="PS50827"/>
    </source>
</evidence>
<proteinExistence type="predicted"/>
<feature type="domain" description="DDT" evidence="4">
    <location>
        <begin position="1"/>
        <end position="64"/>
    </location>
</feature>
<comment type="subcellular location">
    <subcellularLocation>
        <location evidence="1">Nucleus</location>
    </subcellularLocation>
</comment>
<sequence length="199" mass="22533">MESVGPLLETWDTLNVYCEIFKLDSFTFDDFIEAMFSASESMPVQLFDEIHCSVLKILVDSERDGGKVRVTLPEIEEEDSDEENDEDEDEVQVATPEPEPKPRSTGRATRSSLAKLEAERLAAEVAAAEEEELRAELATKHRAEEALREYNWIEQLRNRNFAEGGWEMMIVGLLHQLSKNPRKRGTLRGAVVASCSSKR</sequence>
<dbReference type="InterPro" id="IPR018501">
    <property type="entry name" value="DDT_dom"/>
</dbReference>
<evidence type="ECO:0000256" key="1">
    <source>
        <dbReference type="ARBA" id="ARBA00004123"/>
    </source>
</evidence>
<dbReference type="GO" id="GO:0000781">
    <property type="term" value="C:chromosome, telomeric region"/>
    <property type="evidence" value="ECO:0007669"/>
    <property type="project" value="GOC"/>
</dbReference>
<keyword evidence="2" id="KW-0539">Nucleus</keyword>
<dbReference type="Proteomes" id="UP000616885">
    <property type="component" value="Unassembled WGS sequence"/>
</dbReference>
<comment type="caution">
    <text evidence="5">The sequence shown here is derived from an EMBL/GenBank/DDBJ whole genome shotgun (WGS) entry which is preliminary data.</text>
</comment>
<gene>
    <name evidence="5" type="ORF">IM811_017169</name>
</gene>
<dbReference type="GO" id="GO:0005634">
    <property type="term" value="C:nucleus"/>
    <property type="evidence" value="ECO:0007669"/>
    <property type="project" value="UniProtKB-SubCell"/>
</dbReference>
<organism evidence="5 6">
    <name type="scientific">Bionectria ochroleuca</name>
    <name type="common">Gliocladium roseum</name>
    <dbReference type="NCBI Taxonomy" id="29856"/>
    <lineage>
        <taxon>Eukaryota</taxon>
        <taxon>Fungi</taxon>
        <taxon>Dikarya</taxon>
        <taxon>Ascomycota</taxon>
        <taxon>Pezizomycotina</taxon>
        <taxon>Sordariomycetes</taxon>
        <taxon>Hypocreomycetidae</taxon>
        <taxon>Hypocreales</taxon>
        <taxon>Bionectriaceae</taxon>
        <taxon>Clonostachys</taxon>
    </lineage>
</organism>
<feature type="region of interest" description="Disordered" evidence="3">
    <location>
        <begin position="69"/>
        <end position="112"/>
    </location>
</feature>
<evidence type="ECO:0000313" key="5">
    <source>
        <dbReference type="EMBL" id="KAF9749374.1"/>
    </source>
</evidence>
<dbReference type="Pfam" id="PF02791">
    <property type="entry name" value="DDT"/>
    <property type="match status" value="1"/>
</dbReference>
<name>A0A8H7N4U1_BIOOC</name>
<dbReference type="GO" id="GO:0031509">
    <property type="term" value="P:subtelomeric heterochromatin formation"/>
    <property type="evidence" value="ECO:0007669"/>
    <property type="project" value="TreeGrafter"/>
</dbReference>
<evidence type="ECO:0000313" key="6">
    <source>
        <dbReference type="Proteomes" id="UP000616885"/>
    </source>
</evidence>
<feature type="compositionally biased region" description="Acidic residues" evidence="3">
    <location>
        <begin position="74"/>
        <end position="91"/>
    </location>
</feature>
<dbReference type="AlphaFoldDB" id="A0A8H7N4U1"/>
<evidence type="ECO:0000256" key="3">
    <source>
        <dbReference type="SAM" id="MobiDB-lite"/>
    </source>
</evidence>
<dbReference type="PANTHER" id="PTHR32075:SF6">
    <property type="entry name" value="ISWI CHROMATIN-REMODELING COMPLEX SUBUNIT YPL216W-RELATED"/>
    <property type="match status" value="1"/>
</dbReference>
<protein>
    <recommendedName>
        <fullName evidence="4">DDT domain-containing protein</fullName>
    </recommendedName>
</protein>
<accession>A0A8H7N4U1</accession>
<dbReference type="PROSITE" id="PS50827">
    <property type="entry name" value="DDT"/>
    <property type="match status" value="1"/>
</dbReference>